<organism evidence="3 4">
    <name type="scientific">Conyzicola nivalis</name>
    <dbReference type="NCBI Taxonomy" id="1477021"/>
    <lineage>
        <taxon>Bacteria</taxon>
        <taxon>Bacillati</taxon>
        <taxon>Actinomycetota</taxon>
        <taxon>Actinomycetes</taxon>
        <taxon>Micrococcales</taxon>
        <taxon>Microbacteriaceae</taxon>
        <taxon>Conyzicola</taxon>
    </lineage>
</organism>
<feature type="domain" description="Alpha/beta hydrolase fold-3" evidence="2">
    <location>
        <begin position="88"/>
        <end position="293"/>
    </location>
</feature>
<proteinExistence type="predicted"/>
<gene>
    <name evidence="3" type="ORF">GCM10010979_22250</name>
</gene>
<sequence length="317" mass="33271">MPGLTIDPELFASLGAFMSENPAEAREPGDLLAFRAATTEMYAAFTESLPMPPEVEHRVLTTESADEASVDLHWFSPSTPAAGATAAVVHAHGGGRVAGAVSMFAPFIAQFVASSGVPFLSVEYRLAPEFPGSKAGEDVFAGLMWLVGHAETLGVDPARIAVMGESAGGGLAASAAIMARSAGVRLARQILIYPQLDDRTVDPDPALAPVVGSMYSDNRAQWDGVLGDARGSADVPATIAAARLTDFAALAPAYLEVGSLDIFRDETTAYAQKLWKAGVDAELHVLPGLIHGWDHLPPFIGIHEGVYARRVAVLRAL</sequence>
<evidence type="ECO:0000313" key="3">
    <source>
        <dbReference type="EMBL" id="GGB07276.1"/>
    </source>
</evidence>
<dbReference type="InterPro" id="IPR050300">
    <property type="entry name" value="GDXG_lipolytic_enzyme"/>
</dbReference>
<dbReference type="Proteomes" id="UP000606922">
    <property type="component" value="Unassembled WGS sequence"/>
</dbReference>
<keyword evidence="4" id="KW-1185">Reference proteome</keyword>
<dbReference type="PANTHER" id="PTHR48081">
    <property type="entry name" value="AB HYDROLASE SUPERFAMILY PROTEIN C4A8.06C"/>
    <property type="match status" value="1"/>
</dbReference>
<evidence type="ECO:0000259" key="2">
    <source>
        <dbReference type="Pfam" id="PF07859"/>
    </source>
</evidence>
<reference evidence="3" key="1">
    <citation type="journal article" date="2014" name="Int. J. Syst. Evol. Microbiol.">
        <title>Complete genome sequence of Corynebacterium casei LMG S-19264T (=DSM 44701T), isolated from a smear-ripened cheese.</title>
        <authorList>
            <consortium name="US DOE Joint Genome Institute (JGI-PGF)"/>
            <person name="Walter F."/>
            <person name="Albersmeier A."/>
            <person name="Kalinowski J."/>
            <person name="Ruckert C."/>
        </authorList>
    </citation>
    <scope>NUCLEOTIDE SEQUENCE</scope>
    <source>
        <strain evidence="3">CGMCC 1.12813</strain>
    </source>
</reference>
<dbReference type="Pfam" id="PF07859">
    <property type="entry name" value="Abhydrolase_3"/>
    <property type="match status" value="1"/>
</dbReference>
<dbReference type="Gene3D" id="3.40.50.1820">
    <property type="entry name" value="alpha/beta hydrolase"/>
    <property type="match status" value="1"/>
</dbReference>
<name>A0A916SME9_9MICO</name>
<keyword evidence="1 3" id="KW-0378">Hydrolase</keyword>
<dbReference type="PANTHER" id="PTHR48081:SF8">
    <property type="entry name" value="ALPHA_BETA HYDROLASE FOLD-3 DOMAIN-CONTAINING PROTEIN-RELATED"/>
    <property type="match status" value="1"/>
</dbReference>
<dbReference type="InterPro" id="IPR029058">
    <property type="entry name" value="AB_hydrolase_fold"/>
</dbReference>
<dbReference type="RefSeq" id="WP_188510669.1">
    <property type="nucleotide sequence ID" value="NZ_BMGB01000001.1"/>
</dbReference>
<reference evidence="3" key="2">
    <citation type="submission" date="2020-09" db="EMBL/GenBank/DDBJ databases">
        <authorList>
            <person name="Sun Q."/>
            <person name="Zhou Y."/>
        </authorList>
    </citation>
    <scope>NUCLEOTIDE SEQUENCE</scope>
    <source>
        <strain evidence="3">CGMCC 1.12813</strain>
    </source>
</reference>
<dbReference type="AlphaFoldDB" id="A0A916SME9"/>
<dbReference type="GO" id="GO:0016787">
    <property type="term" value="F:hydrolase activity"/>
    <property type="evidence" value="ECO:0007669"/>
    <property type="project" value="UniProtKB-KW"/>
</dbReference>
<evidence type="ECO:0000313" key="4">
    <source>
        <dbReference type="Proteomes" id="UP000606922"/>
    </source>
</evidence>
<dbReference type="SUPFAM" id="SSF53474">
    <property type="entry name" value="alpha/beta-Hydrolases"/>
    <property type="match status" value="1"/>
</dbReference>
<dbReference type="InterPro" id="IPR013094">
    <property type="entry name" value="AB_hydrolase_3"/>
</dbReference>
<comment type="caution">
    <text evidence="3">The sequence shown here is derived from an EMBL/GenBank/DDBJ whole genome shotgun (WGS) entry which is preliminary data.</text>
</comment>
<evidence type="ECO:0000256" key="1">
    <source>
        <dbReference type="ARBA" id="ARBA00022801"/>
    </source>
</evidence>
<accession>A0A916SME9</accession>
<protein>
    <submittedName>
        <fullName evidence="3">Alpha/beta hydrolase</fullName>
    </submittedName>
</protein>
<dbReference type="EMBL" id="BMGB01000001">
    <property type="protein sequence ID" value="GGB07276.1"/>
    <property type="molecule type" value="Genomic_DNA"/>
</dbReference>